<accession>A0A060X3T7</accession>
<evidence type="ECO:0000313" key="3">
    <source>
        <dbReference type="Proteomes" id="UP000193380"/>
    </source>
</evidence>
<dbReference type="PaxDb" id="8022-A0A060X3T7"/>
<reference evidence="2" key="2">
    <citation type="submission" date="2014-03" db="EMBL/GenBank/DDBJ databases">
        <authorList>
            <person name="Genoscope - CEA"/>
        </authorList>
    </citation>
    <scope>NUCLEOTIDE SEQUENCE</scope>
</reference>
<feature type="region of interest" description="Disordered" evidence="1">
    <location>
        <begin position="186"/>
        <end position="228"/>
    </location>
</feature>
<feature type="compositionally biased region" description="Low complexity" evidence="1">
    <location>
        <begin position="346"/>
        <end position="355"/>
    </location>
</feature>
<evidence type="ECO:0000313" key="2">
    <source>
        <dbReference type="EMBL" id="CDQ73917.1"/>
    </source>
</evidence>
<dbReference type="Proteomes" id="UP000193380">
    <property type="component" value="Unassembled WGS sequence"/>
</dbReference>
<feature type="region of interest" description="Disordered" evidence="1">
    <location>
        <begin position="135"/>
        <end position="166"/>
    </location>
</feature>
<feature type="region of interest" description="Disordered" evidence="1">
    <location>
        <begin position="346"/>
        <end position="367"/>
    </location>
</feature>
<dbReference type="AlphaFoldDB" id="A0A060X3T7"/>
<proteinExistence type="predicted"/>
<evidence type="ECO:0000256" key="1">
    <source>
        <dbReference type="SAM" id="MobiDB-lite"/>
    </source>
</evidence>
<protein>
    <submittedName>
        <fullName evidence="2">Uncharacterized protein</fullName>
    </submittedName>
</protein>
<dbReference type="STRING" id="8022.A0A060X3T7"/>
<sequence length="469" mass="49991">MCVYPPPFSPPPQRSIFSIFLSIPLSPRHINKSPVFLPGNVKMFCMNIFGSFSLICGMCLSFCPTLDSPAPLTAEVILQRELSSPPLADSLQTKGEVTPLPPLASTTTNTFSPWEASPDDPFLALKPIPARAQSAPITRQAEPIDPQDPTPTPAATARLPQGEDQSAFSWSQSQWIAFNDDFVPFRRQQSCGPGTSTGPVSHDRTQSNPSTSRTQSNPPIDRVQSGRSIRFFSEDPADPYNKMPLSSGVVEDNASCVSEVLSALTEGMVASAASQTNNVPALARPNTPLAGALVPPPRPSSRPKLPTGKLTGITEIVRPFSPPKTLSNASLTLAAPLARAESSSSLSSTASLSASNTPTVGSEHTFRLSRSSPEPEFLLSPSPLFLLSQKDDGFIGKLPTFEKRCETAAGRGCGQIARTRLSVCDTLTTATRIGCLISVCLLMKCISLLNASVSIRPSLTVNVHVINKP</sequence>
<feature type="compositionally biased region" description="Polar residues" evidence="1">
    <location>
        <begin position="206"/>
        <end position="218"/>
    </location>
</feature>
<feature type="compositionally biased region" description="Polar residues" evidence="1">
    <location>
        <begin position="187"/>
        <end position="199"/>
    </location>
</feature>
<name>A0A060X3T7_ONCMY</name>
<feature type="region of interest" description="Disordered" evidence="1">
    <location>
        <begin position="90"/>
        <end position="116"/>
    </location>
</feature>
<dbReference type="EMBL" id="FR904937">
    <property type="protein sequence ID" value="CDQ73917.1"/>
    <property type="molecule type" value="Genomic_DNA"/>
</dbReference>
<reference evidence="2" key="1">
    <citation type="journal article" date="2014" name="Nat. Commun.">
        <title>The rainbow trout genome provides novel insights into evolution after whole-genome duplication in vertebrates.</title>
        <authorList>
            <person name="Berthelot C."/>
            <person name="Brunet F."/>
            <person name="Chalopin D."/>
            <person name="Juanchich A."/>
            <person name="Bernard M."/>
            <person name="Noel B."/>
            <person name="Bento P."/>
            <person name="Da Silva C."/>
            <person name="Labadie K."/>
            <person name="Alberti A."/>
            <person name="Aury J.M."/>
            <person name="Louis A."/>
            <person name="Dehais P."/>
            <person name="Bardou P."/>
            <person name="Montfort J."/>
            <person name="Klopp C."/>
            <person name="Cabau C."/>
            <person name="Gaspin C."/>
            <person name="Thorgaard G.H."/>
            <person name="Boussaha M."/>
            <person name="Quillet E."/>
            <person name="Guyomard R."/>
            <person name="Galiana D."/>
            <person name="Bobe J."/>
            <person name="Volff J.N."/>
            <person name="Genet C."/>
            <person name="Wincker P."/>
            <person name="Jaillon O."/>
            <person name="Roest Crollius H."/>
            <person name="Guiguen Y."/>
        </authorList>
    </citation>
    <scope>NUCLEOTIDE SEQUENCE [LARGE SCALE GENOMIC DNA]</scope>
</reference>
<organism evidence="2 3">
    <name type="scientific">Oncorhynchus mykiss</name>
    <name type="common">Rainbow trout</name>
    <name type="synonym">Salmo gairdneri</name>
    <dbReference type="NCBI Taxonomy" id="8022"/>
    <lineage>
        <taxon>Eukaryota</taxon>
        <taxon>Metazoa</taxon>
        <taxon>Chordata</taxon>
        <taxon>Craniata</taxon>
        <taxon>Vertebrata</taxon>
        <taxon>Euteleostomi</taxon>
        <taxon>Actinopterygii</taxon>
        <taxon>Neopterygii</taxon>
        <taxon>Teleostei</taxon>
        <taxon>Protacanthopterygii</taxon>
        <taxon>Salmoniformes</taxon>
        <taxon>Salmonidae</taxon>
        <taxon>Salmoninae</taxon>
        <taxon>Oncorhynchus</taxon>
    </lineage>
</organism>
<gene>
    <name evidence="2" type="ORF">GSONMT00015510001</name>
</gene>